<protein>
    <submittedName>
        <fullName evidence="5">Uncharacterized protein</fullName>
    </submittedName>
</protein>
<organism evidence="5 6">
    <name type="scientific">Genlisea aurea</name>
    <dbReference type="NCBI Taxonomy" id="192259"/>
    <lineage>
        <taxon>Eukaryota</taxon>
        <taxon>Viridiplantae</taxon>
        <taxon>Streptophyta</taxon>
        <taxon>Embryophyta</taxon>
        <taxon>Tracheophyta</taxon>
        <taxon>Spermatophyta</taxon>
        <taxon>Magnoliopsida</taxon>
        <taxon>eudicotyledons</taxon>
        <taxon>Gunneridae</taxon>
        <taxon>Pentapetalae</taxon>
        <taxon>asterids</taxon>
        <taxon>lamiids</taxon>
        <taxon>Lamiales</taxon>
        <taxon>Lentibulariaceae</taxon>
        <taxon>Genlisea</taxon>
    </lineage>
</organism>
<accession>S8C868</accession>
<dbReference type="PANTHER" id="PTHR31339:SF66">
    <property type="entry name" value="OS06G0106800 PROTEIN"/>
    <property type="match status" value="1"/>
</dbReference>
<evidence type="ECO:0000256" key="1">
    <source>
        <dbReference type="ARBA" id="ARBA00008834"/>
    </source>
</evidence>
<proteinExistence type="inferred from homology"/>
<evidence type="ECO:0000313" key="5">
    <source>
        <dbReference type="EMBL" id="EPS60606.1"/>
    </source>
</evidence>
<dbReference type="GO" id="GO:0005975">
    <property type="term" value="P:carbohydrate metabolic process"/>
    <property type="evidence" value="ECO:0007669"/>
    <property type="project" value="InterPro"/>
</dbReference>
<keyword evidence="3 4" id="KW-0326">Glycosidase</keyword>
<evidence type="ECO:0000256" key="2">
    <source>
        <dbReference type="ARBA" id="ARBA00022801"/>
    </source>
</evidence>
<dbReference type="Gene3D" id="2.160.20.10">
    <property type="entry name" value="Single-stranded right-handed beta-helix, Pectin lyase-like"/>
    <property type="match status" value="1"/>
</dbReference>
<dbReference type="Proteomes" id="UP000015453">
    <property type="component" value="Unassembled WGS sequence"/>
</dbReference>
<dbReference type="InterPro" id="IPR000743">
    <property type="entry name" value="Glyco_hydro_28"/>
</dbReference>
<evidence type="ECO:0000256" key="3">
    <source>
        <dbReference type="ARBA" id="ARBA00023295"/>
    </source>
</evidence>
<keyword evidence="6" id="KW-1185">Reference proteome</keyword>
<dbReference type="InterPro" id="IPR012334">
    <property type="entry name" value="Pectin_lyas_fold"/>
</dbReference>
<dbReference type="SUPFAM" id="SSF51126">
    <property type="entry name" value="Pectin lyase-like"/>
    <property type="match status" value="1"/>
</dbReference>
<dbReference type="InterPro" id="IPR011050">
    <property type="entry name" value="Pectin_lyase_fold/virulence"/>
</dbReference>
<dbReference type="OrthoDB" id="1700829at2759"/>
<dbReference type="Pfam" id="PF00295">
    <property type="entry name" value="Glyco_hydro_28"/>
    <property type="match status" value="1"/>
</dbReference>
<evidence type="ECO:0000313" key="6">
    <source>
        <dbReference type="Proteomes" id="UP000015453"/>
    </source>
</evidence>
<dbReference type="PANTHER" id="PTHR31339">
    <property type="entry name" value="PECTIN LYASE-RELATED"/>
    <property type="match status" value="1"/>
</dbReference>
<keyword evidence="2 4" id="KW-0378">Hydrolase</keyword>
<dbReference type="GO" id="GO:0004650">
    <property type="term" value="F:polygalacturonase activity"/>
    <property type="evidence" value="ECO:0007669"/>
    <property type="project" value="InterPro"/>
</dbReference>
<evidence type="ECO:0000256" key="4">
    <source>
        <dbReference type="RuleBase" id="RU361169"/>
    </source>
</evidence>
<name>S8C868_9LAMI</name>
<comment type="caution">
    <text evidence="5">The sequence shown here is derived from an EMBL/GenBank/DDBJ whole genome shotgun (WGS) entry which is preliminary data.</text>
</comment>
<reference evidence="5 6" key="1">
    <citation type="journal article" date="2013" name="BMC Genomics">
        <title>The miniature genome of a carnivorous plant Genlisea aurea contains a low number of genes and short non-coding sequences.</title>
        <authorList>
            <person name="Leushkin E.V."/>
            <person name="Sutormin R.A."/>
            <person name="Nabieva E.R."/>
            <person name="Penin A.A."/>
            <person name="Kondrashov A.S."/>
            <person name="Logacheva M.D."/>
        </authorList>
    </citation>
    <scope>NUCLEOTIDE SEQUENCE [LARGE SCALE GENOMIC DNA]</scope>
</reference>
<sequence length="89" mass="9959">MTYSCVNTKIRDSSGDDCIAVKSGWDEYGIRYNKPTEHLSIRRFHCVSPYSAVIALGSEMSGGIRDVRAEDITAVDSESGIRIKSKFYF</sequence>
<dbReference type="AlphaFoldDB" id="S8C868"/>
<dbReference type="InterPro" id="IPR051801">
    <property type="entry name" value="GH28_Enzymes"/>
</dbReference>
<gene>
    <name evidence="5" type="ORF">M569_14197</name>
</gene>
<dbReference type="EMBL" id="AUSU01007436">
    <property type="protein sequence ID" value="EPS60606.1"/>
    <property type="molecule type" value="Genomic_DNA"/>
</dbReference>
<comment type="similarity">
    <text evidence="1 4">Belongs to the glycosyl hydrolase 28 family.</text>
</comment>